<comment type="function">
    <text evidence="1">Is involved in generating a small heat-stable compound (Nod), an acylated oligomer of N-acetylglucosamine, that stimulates mitosis in various plant protoplasts.</text>
</comment>
<organism evidence="6 7">
    <name type="scientific">Denitrobaculum tricleocarpae</name>
    <dbReference type="NCBI Taxonomy" id="2591009"/>
    <lineage>
        <taxon>Bacteria</taxon>
        <taxon>Pseudomonadati</taxon>
        <taxon>Pseudomonadota</taxon>
        <taxon>Alphaproteobacteria</taxon>
        <taxon>Rhodospirillales</taxon>
        <taxon>Rhodospirillaceae</taxon>
        <taxon>Denitrobaculum</taxon>
    </lineage>
</organism>
<dbReference type="CDD" id="cd10941">
    <property type="entry name" value="CE4_PuuE_HpPgdA_like_2"/>
    <property type="match status" value="1"/>
</dbReference>
<comment type="caution">
    <text evidence="6">The sequence shown here is derived from an EMBL/GenBank/DDBJ whole genome shotgun (WGS) entry which is preliminary data.</text>
</comment>
<dbReference type="PROSITE" id="PS51677">
    <property type="entry name" value="NODB"/>
    <property type="match status" value="1"/>
</dbReference>
<dbReference type="AlphaFoldDB" id="A0A545TGL9"/>
<comment type="similarity">
    <text evidence="2">Belongs to the polysaccharide deacetylase family.</text>
</comment>
<dbReference type="PANTHER" id="PTHR47561">
    <property type="entry name" value="POLYSACCHARIDE DEACETYLASE FAMILY PROTEIN (AFU_ORTHOLOGUE AFUA_6G05030)"/>
    <property type="match status" value="1"/>
</dbReference>
<dbReference type="GO" id="GO:0016810">
    <property type="term" value="F:hydrolase activity, acting on carbon-nitrogen (but not peptide) bonds"/>
    <property type="evidence" value="ECO:0007669"/>
    <property type="project" value="InterPro"/>
</dbReference>
<dbReference type="InterPro" id="IPR045235">
    <property type="entry name" value="PuuE_HpPgdA-like"/>
</dbReference>
<dbReference type="InterPro" id="IPR002509">
    <property type="entry name" value="NODB_dom"/>
</dbReference>
<dbReference type="NCBIfam" id="TIGR03006">
    <property type="entry name" value="pepcterm_polyde"/>
    <property type="match status" value="1"/>
</dbReference>
<dbReference type="OrthoDB" id="9784220at2"/>
<dbReference type="GO" id="GO:0005975">
    <property type="term" value="P:carbohydrate metabolic process"/>
    <property type="evidence" value="ECO:0007669"/>
    <property type="project" value="InterPro"/>
</dbReference>
<dbReference type="SUPFAM" id="SSF88713">
    <property type="entry name" value="Glycoside hydrolase/deacetylase"/>
    <property type="match status" value="1"/>
</dbReference>
<keyword evidence="7" id="KW-1185">Reference proteome</keyword>
<evidence type="ECO:0000256" key="1">
    <source>
        <dbReference type="ARBA" id="ARBA00003236"/>
    </source>
</evidence>
<dbReference type="Gene3D" id="3.20.20.370">
    <property type="entry name" value="Glycoside hydrolase/deacetylase"/>
    <property type="match status" value="1"/>
</dbReference>
<protein>
    <recommendedName>
        <fullName evidence="3">Chitooligosaccharide deacetylase</fullName>
    </recommendedName>
    <alternativeName>
        <fullName evidence="4">Nodulation protein B</fullName>
    </alternativeName>
</protein>
<evidence type="ECO:0000313" key="7">
    <source>
        <dbReference type="Proteomes" id="UP000315252"/>
    </source>
</evidence>
<evidence type="ECO:0000256" key="4">
    <source>
        <dbReference type="ARBA" id="ARBA00032976"/>
    </source>
</evidence>
<dbReference type="InterPro" id="IPR011330">
    <property type="entry name" value="Glyco_hydro/deAcase_b/a-brl"/>
</dbReference>
<dbReference type="InterPro" id="IPR014344">
    <property type="entry name" value="XrtA_polysacc_deacetyl"/>
</dbReference>
<feature type="domain" description="NodB homology" evidence="5">
    <location>
        <begin position="17"/>
        <end position="277"/>
    </location>
</feature>
<evidence type="ECO:0000313" key="6">
    <source>
        <dbReference type="EMBL" id="TQV76379.1"/>
    </source>
</evidence>
<dbReference type="PANTHER" id="PTHR47561:SF1">
    <property type="entry name" value="POLYSACCHARIDE DEACETYLASE FAMILY PROTEIN (AFU_ORTHOLOGUE AFUA_6G05030)"/>
    <property type="match status" value="1"/>
</dbReference>
<reference evidence="6 7" key="1">
    <citation type="submission" date="2019-06" db="EMBL/GenBank/DDBJ databases">
        <title>Whole genome sequence for Rhodospirillaceae sp. R148.</title>
        <authorList>
            <person name="Wang G."/>
        </authorList>
    </citation>
    <scope>NUCLEOTIDE SEQUENCE [LARGE SCALE GENOMIC DNA]</scope>
    <source>
        <strain evidence="6 7">R148</strain>
    </source>
</reference>
<dbReference type="Pfam" id="PF01522">
    <property type="entry name" value="Polysacc_deac_1"/>
    <property type="match status" value="1"/>
</dbReference>
<proteinExistence type="inferred from homology"/>
<evidence type="ECO:0000259" key="5">
    <source>
        <dbReference type="PROSITE" id="PS51677"/>
    </source>
</evidence>
<name>A0A545TGL9_9PROT</name>
<dbReference type="Proteomes" id="UP000315252">
    <property type="component" value="Unassembled WGS sequence"/>
</dbReference>
<evidence type="ECO:0000256" key="3">
    <source>
        <dbReference type="ARBA" id="ARBA00020071"/>
    </source>
</evidence>
<dbReference type="EMBL" id="VHSH01000008">
    <property type="protein sequence ID" value="TQV76379.1"/>
    <property type="molecule type" value="Genomic_DNA"/>
</dbReference>
<accession>A0A545TGL9</accession>
<dbReference type="InterPro" id="IPR022560">
    <property type="entry name" value="DUF3473"/>
</dbReference>
<gene>
    <name evidence="6" type="ORF">FKG95_21685</name>
</gene>
<evidence type="ECO:0000256" key="2">
    <source>
        <dbReference type="ARBA" id="ARBA00010973"/>
    </source>
</evidence>
<sequence>MSVDVEDYFQVSAFADQITRSDWDDHSCRVERNSDAIMQMFADHNVRATFFTLGWVAERYPQLIRRMVEAGHELASHGYEHTRVHHQTEGEFRADVRKTKAILEDVGGCAVTGYRAASFSIDERTPWAFDVLAGEGHAYSSSVYPINHDLYGMPAAPRFAFTPSKNHDLLEIPVTTWTLGKKKFPCGGGGYFRLLPYSYSRWAMRRVNRKDGEPCMFYFHPWEIDPEQPRVPGASAKSNFRHYTNLGRMESRLRTVLKDFSWDRVDQVFLDRHRRAA</sequence>
<dbReference type="Pfam" id="PF11959">
    <property type="entry name" value="DUF3473"/>
    <property type="match status" value="1"/>
</dbReference>